<keyword evidence="3" id="KW-0482">Metalloprotease</keyword>
<dbReference type="Pfam" id="PF02517">
    <property type="entry name" value="Rce1-like"/>
    <property type="match status" value="1"/>
</dbReference>
<name>A0ABN2FXC1_9ACTN</name>
<organism evidence="3 4">
    <name type="scientific">Glycomyces endophyticus</name>
    <dbReference type="NCBI Taxonomy" id="480996"/>
    <lineage>
        <taxon>Bacteria</taxon>
        <taxon>Bacillati</taxon>
        <taxon>Actinomycetota</taxon>
        <taxon>Actinomycetes</taxon>
        <taxon>Glycomycetales</taxon>
        <taxon>Glycomycetaceae</taxon>
        <taxon>Glycomyces</taxon>
    </lineage>
</organism>
<gene>
    <name evidence="3" type="ORF">GCM10009830_03220</name>
</gene>
<feature type="domain" description="CAAX prenyl protease 2/Lysostaphin resistance protein A-like" evidence="2">
    <location>
        <begin position="125"/>
        <end position="227"/>
    </location>
</feature>
<dbReference type="GO" id="GO:0008237">
    <property type="term" value="F:metallopeptidase activity"/>
    <property type="evidence" value="ECO:0007669"/>
    <property type="project" value="UniProtKB-KW"/>
</dbReference>
<feature type="transmembrane region" description="Helical" evidence="1">
    <location>
        <begin position="214"/>
        <end position="236"/>
    </location>
</feature>
<feature type="transmembrane region" description="Helical" evidence="1">
    <location>
        <begin position="187"/>
        <end position="207"/>
    </location>
</feature>
<dbReference type="InterPro" id="IPR003675">
    <property type="entry name" value="Rce1/LyrA-like_dom"/>
</dbReference>
<keyword evidence="1" id="KW-0812">Transmembrane</keyword>
<dbReference type="PANTHER" id="PTHR35797:SF1">
    <property type="entry name" value="PROTEASE"/>
    <property type="match status" value="1"/>
</dbReference>
<evidence type="ECO:0000313" key="4">
    <source>
        <dbReference type="Proteomes" id="UP001499851"/>
    </source>
</evidence>
<feature type="transmembrane region" description="Helical" evidence="1">
    <location>
        <begin position="242"/>
        <end position="261"/>
    </location>
</feature>
<dbReference type="RefSeq" id="WP_344480931.1">
    <property type="nucleotide sequence ID" value="NZ_BAAAQF010000002.1"/>
</dbReference>
<dbReference type="EMBL" id="BAAAQF010000002">
    <property type="protein sequence ID" value="GAA1661417.1"/>
    <property type="molecule type" value="Genomic_DNA"/>
</dbReference>
<dbReference type="PANTHER" id="PTHR35797">
    <property type="entry name" value="PROTEASE-RELATED"/>
    <property type="match status" value="1"/>
</dbReference>
<accession>A0ABN2FXC1</accession>
<evidence type="ECO:0000313" key="3">
    <source>
        <dbReference type="EMBL" id="GAA1661417.1"/>
    </source>
</evidence>
<dbReference type="Proteomes" id="UP001499851">
    <property type="component" value="Unassembled WGS sequence"/>
</dbReference>
<evidence type="ECO:0000259" key="2">
    <source>
        <dbReference type="Pfam" id="PF02517"/>
    </source>
</evidence>
<feature type="transmembrane region" description="Helical" evidence="1">
    <location>
        <begin position="158"/>
        <end position="181"/>
    </location>
</feature>
<dbReference type="InterPro" id="IPR042150">
    <property type="entry name" value="MmRce1-like"/>
</dbReference>
<feature type="transmembrane region" description="Helical" evidence="1">
    <location>
        <begin position="77"/>
        <end position="99"/>
    </location>
</feature>
<sequence>MTTRTKGVLVFLLLAFGLSWAGMFIARLGFGLSLVNPLVQLAGIAFTPAIAAFVVRKWVTREGFADTGMKPRIRQNLGLYLAAWLGPLAFAAIAIGIAVAVGMWEFDASAFELIPGRPAWVAIGALLLVVIVLTPIYWGEEYGWTSYLRLRLFPERPFVSTLATGLIWAVWHYPLAFLGYIEFANVTLGLAVWTLSFMFQEVILTWFRMRSGSVWAASLAHAGNNMVLALLVGTALGDDQPIAQTLIGTVPMVVLAMWIILSGRLAADRPETAAPELRPALAARS</sequence>
<keyword evidence="4" id="KW-1185">Reference proteome</keyword>
<evidence type="ECO:0000256" key="1">
    <source>
        <dbReference type="SAM" id="Phobius"/>
    </source>
</evidence>
<feature type="transmembrane region" description="Helical" evidence="1">
    <location>
        <begin position="119"/>
        <end position="138"/>
    </location>
</feature>
<keyword evidence="1" id="KW-0472">Membrane</keyword>
<proteinExistence type="predicted"/>
<keyword evidence="1" id="KW-1133">Transmembrane helix</keyword>
<reference evidence="3 4" key="1">
    <citation type="journal article" date="2019" name="Int. J. Syst. Evol. Microbiol.">
        <title>The Global Catalogue of Microorganisms (GCM) 10K type strain sequencing project: providing services to taxonomists for standard genome sequencing and annotation.</title>
        <authorList>
            <consortium name="The Broad Institute Genomics Platform"/>
            <consortium name="The Broad Institute Genome Sequencing Center for Infectious Disease"/>
            <person name="Wu L."/>
            <person name="Ma J."/>
        </authorList>
    </citation>
    <scope>NUCLEOTIDE SEQUENCE [LARGE SCALE GENOMIC DNA]</scope>
    <source>
        <strain evidence="3 4">JCM 16001</strain>
    </source>
</reference>
<keyword evidence="3" id="KW-0645">Protease</keyword>
<keyword evidence="3" id="KW-0378">Hydrolase</keyword>
<feature type="transmembrane region" description="Helical" evidence="1">
    <location>
        <begin position="37"/>
        <end position="56"/>
    </location>
</feature>
<comment type="caution">
    <text evidence="3">The sequence shown here is derived from an EMBL/GenBank/DDBJ whole genome shotgun (WGS) entry which is preliminary data.</text>
</comment>
<protein>
    <submittedName>
        <fullName evidence="3">CPBP family intramembrane metalloprotease</fullName>
    </submittedName>
</protein>